<comment type="caution">
    <text evidence="3">The sequence shown here is derived from an EMBL/GenBank/DDBJ whole genome shotgun (WGS) entry which is preliminary data.</text>
</comment>
<feature type="chain" id="PRO_5042877603" evidence="2">
    <location>
        <begin position="24"/>
        <end position="319"/>
    </location>
</feature>
<keyword evidence="4" id="KW-1185">Reference proteome</keyword>
<name>A0AAN8N3L7_9PEZI</name>
<dbReference type="EMBL" id="JAVHNR010000002">
    <property type="protein sequence ID" value="KAK6351862.1"/>
    <property type="molecule type" value="Genomic_DNA"/>
</dbReference>
<dbReference type="Pfam" id="PF11327">
    <property type="entry name" value="Egh16-like"/>
    <property type="match status" value="1"/>
</dbReference>
<dbReference type="InterPro" id="IPR021476">
    <property type="entry name" value="Egh16-like"/>
</dbReference>
<dbReference type="PANTHER" id="PTHR34618">
    <property type="entry name" value="SURFACE PROTEIN MAS1, PUTATIVE-RELATED"/>
    <property type="match status" value="1"/>
</dbReference>
<feature type="signal peptide" evidence="2">
    <location>
        <begin position="1"/>
        <end position="23"/>
    </location>
</feature>
<protein>
    <submittedName>
        <fullName evidence="3">Uncharacterized protein</fullName>
    </submittedName>
</protein>
<dbReference type="PANTHER" id="PTHR34618:SF1">
    <property type="entry name" value="SECRETED PROTEIN"/>
    <property type="match status" value="1"/>
</dbReference>
<evidence type="ECO:0000313" key="4">
    <source>
        <dbReference type="Proteomes" id="UP001313282"/>
    </source>
</evidence>
<organism evidence="3 4">
    <name type="scientific">Orbilia javanica</name>
    <dbReference type="NCBI Taxonomy" id="47235"/>
    <lineage>
        <taxon>Eukaryota</taxon>
        <taxon>Fungi</taxon>
        <taxon>Dikarya</taxon>
        <taxon>Ascomycota</taxon>
        <taxon>Pezizomycotina</taxon>
        <taxon>Orbiliomycetes</taxon>
        <taxon>Orbiliales</taxon>
        <taxon>Orbiliaceae</taxon>
        <taxon>Orbilia</taxon>
    </lineage>
</organism>
<gene>
    <name evidence="3" type="ORF">TWF718_005007</name>
</gene>
<sequence length="319" mass="34877">MHLINLSAGTTIAFLASISQVSAHLRFYSAKGDANEPGTIGGALGHLYQIPVVNHGDHQHPGQWDTSVFSDPIVPACCSSPYKGKTRNYMEQGCGATLDTVFNHFAKLVPSSLTPPNYKGKTKLMWNHRNYHFFMRPPMPAGAYLQIKQEVEKEITNKRMAKATKGGWIEIGVWQVNSDGAGPYKCKLDTTGTGTGFPTNETLEVVTQPLGAPNSINHRGSSKHHLLKVNLPTEFDCAAKYNTTENICILRCENFARNGPFGGCVPFQLIYPKTETKPDPDTIVVNEPQPVPEQGDAGYDVGSDTYKEGSYGSESEDVI</sequence>
<evidence type="ECO:0000256" key="1">
    <source>
        <dbReference type="SAM" id="MobiDB-lite"/>
    </source>
</evidence>
<accession>A0AAN8N3L7</accession>
<dbReference type="AlphaFoldDB" id="A0AAN8N3L7"/>
<reference evidence="3 4" key="1">
    <citation type="submission" date="2019-10" db="EMBL/GenBank/DDBJ databases">
        <authorList>
            <person name="Palmer J.M."/>
        </authorList>
    </citation>
    <scope>NUCLEOTIDE SEQUENCE [LARGE SCALE GENOMIC DNA]</scope>
    <source>
        <strain evidence="3 4">TWF718</strain>
    </source>
</reference>
<keyword evidence="2" id="KW-0732">Signal</keyword>
<feature type="region of interest" description="Disordered" evidence="1">
    <location>
        <begin position="277"/>
        <end position="319"/>
    </location>
</feature>
<proteinExistence type="predicted"/>
<evidence type="ECO:0000313" key="3">
    <source>
        <dbReference type="EMBL" id="KAK6351862.1"/>
    </source>
</evidence>
<evidence type="ECO:0000256" key="2">
    <source>
        <dbReference type="SAM" id="SignalP"/>
    </source>
</evidence>
<dbReference type="Proteomes" id="UP001313282">
    <property type="component" value="Unassembled WGS sequence"/>
</dbReference>